<evidence type="ECO:0000256" key="2">
    <source>
        <dbReference type="SAM" id="MobiDB-lite"/>
    </source>
</evidence>
<dbReference type="SUPFAM" id="SSF53807">
    <property type="entry name" value="Helical backbone' metal receptor"/>
    <property type="match status" value="1"/>
</dbReference>
<dbReference type="Gene3D" id="3.40.50.1980">
    <property type="entry name" value="Nitrogenase molybdenum iron protein domain"/>
    <property type="match status" value="2"/>
</dbReference>
<feature type="domain" description="Fe/B12 periplasmic-binding" evidence="3">
    <location>
        <begin position="60"/>
        <end position="337"/>
    </location>
</feature>
<dbReference type="InterPro" id="IPR050902">
    <property type="entry name" value="ABC_Transporter_SBP"/>
</dbReference>
<dbReference type="InterPro" id="IPR002491">
    <property type="entry name" value="ABC_transptr_periplasmic_BD"/>
</dbReference>
<name>A0A329QPD3_9ACTN</name>
<gene>
    <name evidence="4" type="ORF">DPM12_10980</name>
</gene>
<dbReference type="EMBL" id="QMIG01000009">
    <property type="protein sequence ID" value="RAW14225.1"/>
    <property type="molecule type" value="Genomic_DNA"/>
</dbReference>
<dbReference type="OrthoDB" id="9797850at2"/>
<comment type="caution">
    <text evidence="4">The sequence shown here is derived from an EMBL/GenBank/DDBJ whole genome shotgun (WGS) entry which is preliminary data.</text>
</comment>
<evidence type="ECO:0000313" key="5">
    <source>
        <dbReference type="Proteomes" id="UP000250462"/>
    </source>
</evidence>
<dbReference type="AlphaFoldDB" id="A0A329QPD3"/>
<evidence type="ECO:0000313" key="4">
    <source>
        <dbReference type="EMBL" id="RAW14225.1"/>
    </source>
</evidence>
<evidence type="ECO:0000256" key="1">
    <source>
        <dbReference type="ARBA" id="ARBA00008814"/>
    </source>
</evidence>
<comment type="similarity">
    <text evidence="1">Belongs to the bacterial solute-binding protein 8 family.</text>
</comment>
<keyword evidence="5" id="KW-1185">Reference proteome</keyword>
<reference evidence="4 5" key="1">
    <citation type="submission" date="2018-06" db="EMBL/GenBank/DDBJ databases">
        <title>Phytoactinopolyspora halophila sp. nov., a novel halophilic actinomycete isolated from a saline soil in China.</title>
        <authorList>
            <person name="Tang S.-K."/>
        </authorList>
    </citation>
    <scope>NUCLEOTIDE SEQUENCE [LARGE SCALE GENOMIC DNA]</scope>
    <source>
        <strain evidence="4 5">YIM 96934</strain>
    </source>
</reference>
<dbReference type="PROSITE" id="PS50983">
    <property type="entry name" value="FE_B12_PBP"/>
    <property type="match status" value="1"/>
</dbReference>
<feature type="compositionally biased region" description="Polar residues" evidence="2">
    <location>
        <begin position="20"/>
        <end position="44"/>
    </location>
</feature>
<dbReference type="Proteomes" id="UP000250462">
    <property type="component" value="Unassembled WGS sequence"/>
</dbReference>
<organism evidence="4 5">
    <name type="scientific">Phytoactinopolyspora halophila</name>
    <dbReference type="NCBI Taxonomy" id="1981511"/>
    <lineage>
        <taxon>Bacteria</taxon>
        <taxon>Bacillati</taxon>
        <taxon>Actinomycetota</taxon>
        <taxon>Actinomycetes</taxon>
        <taxon>Jiangellales</taxon>
        <taxon>Jiangellaceae</taxon>
        <taxon>Phytoactinopolyspora</taxon>
    </lineage>
</organism>
<proteinExistence type="inferred from homology"/>
<dbReference type="PANTHER" id="PTHR30535">
    <property type="entry name" value="VITAMIN B12-BINDING PROTEIN"/>
    <property type="match status" value="1"/>
</dbReference>
<sequence length="337" mass="36241">MLAAAVASACAGSESSSGATQNGAVEQPQEGDTTPLSGSNTPLTIDNCGVEITIERPPERVVPLNKPATEILLALGLQDRIAAAAGEPDEHVAPEVADSFEQLDIMVESGYPSAETLFDLEPDFVYAAYPSAYREDDEGVASRDTFRDLGIPTFLSHGRCPDRDESEPMSIEEIWAEIEEIGTIFGVEDRAAALIEQQRKTYEDTLASLDDLPPMSVFWWDMKTDAPFVGACCGAPGMIIESLGFANIFDDIPGHWADASWEQVIERDPDMIVIADFGDGDIDTKLDFLTSDPALSQLRAVQEDAIVTLPFARTTPGIQTVATIGVLAEAARNLDVS</sequence>
<feature type="region of interest" description="Disordered" evidence="2">
    <location>
        <begin position="11"/>
        <end position="44"/>
    </location>
</feature>
<evidence type="ECO:0000259" key="3">
    <source>
        <dbReference type="PROSITE" id="PS50983"/>
    </source>
</evidence>
<dbReference type="PANTHER" id="PTHR30535:SF7">
    <property type="entry name" value="IRON(III) DICITRATE-BINDING PROTEIN"/>
    <property type="match status" value="1"/>
</dbReference>
<protein>
    <recommendedName>
        <fullName evidence="3">Fe/B12 periplasmic-binding domain-containing protein</fullName>
    </recommendedName>
</protein>
<dbReference type="Pfam" id="PF01497">
    <property type="entry name" value="Peripla_BP_2"/>
    <property type="match status" value="1"/>
</dbReference>
<accession>A0A329QPD3</accession>